<name>A0A852RFJ0_9ACTN</name>
<evidence type="ECO:0000313" key="1">
    <source>
        <dbReference type="EMBL" id="NYD33873.1"/>
    </source>
</evidence>
<keyword evidence="2" id="KW-1185">Reference proteome</keyword>
<evidence type="ECO:0000313" key="2">
    <source>
        <dbReference type="Proteomes" id="UP000582231"/>
    </source>
</evidence>
<reference evidence="1 2" key="1">
    <citation type="submission" date="2020-07" db="EMBL/GenBank/DDBJ databases">
        <title>Sequencing the genomes of 1000 actinobacteria strains.</title>
        <authorList>
            <person name="Klenk H.-P."/>
        </authorList>
    </citation>
    <scope>NUCLEOTIDE SEQUENCE [LARGE SCALE GENOMIC DNA]</scope>
    <source>
        <strain evidence="1 2">DSM 19082</strain>
    </source>
</reference>
<proteinExistence type="predicted"/>
<comment type="caution">
    <text evidence="1">The sequence shown here is derived from an EMBL/GenBank/DDBJ whole genome shotgun (WGS) entry which is preliminary data.</text>
</comment>
<gene>
    <name evidence="1" type="ORF">BJ958_005419</name>
</gene>
<dbReference type="EMBL" id="JACCBF010000001">
    <property type="protein sequence ID" value="NYD33873.1"/>
    <property type="molecule type" value="Genomic_DNA"/>
</dbReference>
<protein>
    <submittedName>
        <fullName evidence="1">Uncharacterized protein</fullName>
    </submittedName>
</protein>
<organism evidence="1 2">
    <name type="scientific">Nocardioides kongjuensis</name>
    <dbReference type="NCBI Taxonomy" id="349522"/>
    <lineage>
        <taxon>Bacteria</taxon>
        <taxon>Bacillati</taxon>
        <taxon>Actinomycetota</taxon>
        <taxon>Actinomycetes</taxon>
        <taxon>Propionibacteriales</taxon>
        <taxon>Nocardioidaceae</taxon>
        <taxon>Nocardioides</taxon>
    </lineage>
</organism>
<dbReference type="Proteomes" id="UP000582231">
    <property type="component" value="Unassembled WGS sequence"/>
</dbReference>
<sequence length="139" mass="14862">MNSEARKRAHQPGALTVTVDVVDDPRMGKVVLLQLPDGYVVTKSEDARRIAAALIECADRAEQADLVEEGRRFASEREDLIAQGVDPADLLVPEVPVVVQPCPECRAGKHGNCDGGSWDYVADEPAACPCAIEDHEGGA</sequence>
<accession>A0A852RFJ0</accession>
<dbReference type="RefSeq" id="WP_179729862.1">
    <property type="nucleotide sequence ID" value="NZ_BAABEF010000001.1"/>
</dbReference>
<dbReference type="AlphaFoldDB" id="A0A852RFJ0"/>